<evidence type="ECO:0000256" key="1">
    <source>
        <dbReference type="SAM" id="MobiDB-lite"/>
    </source>
</evidence>
<evidence type="ECO:0000313" key="3">
    <source>
        <dbReference type="Proteomes" id="UP000272025"/>
    </source>
</evidence>
<dbReference type="EMBL" id="ML119051">
    <property type="protein sequence ID" value="ROT42463.1"/>
    <property type="molecule type" value="Genomic_DNA"/>
</dbReference>
<proteinExistence type="predicted"/>
<name>A0A3N2Q6Q5_SODAK</name>
<keyword evidence="3" id="KW-1185">Reference proteome</keyword>
<dbReference type="Proteomes" id="UP000272025">
    <property type="component" value="Unassembled WGS sequence"/>
</dbReference>
<dbReference type="OrthoDB" id="73875at2759"/>
<dbReference type="GeneID" id="39575416"/>
<dbReference type="STRING" id="1314773.A0A3N2Q6Q5"/>
<dbReference type="AlphaFoldDB" id="A0A3N2Q6Q5"/>
<gene>
    <name evidence="2" type="ORF">SODALDRAFT_16106</name>
</gene>
<reference evidence="2 3" key="1">
    <citation type="journal article" date="2018" name="Mol. Ecol.">
        <title>The obligate alkalophilic soda-lake fungus Sodiomyces alkalinus has shifted to a protein diet.</title>
        <authorList>
            <person name="Grum-Grzhimaylo A.A."/>
            <person name="Falkoski D.L."/>
            <person name="van den Heuvel J."/>
            <person name="Valero-Jimenez C.A."/>
            <person name="Min B."/>
            <person name="Choi I.G."/>
            <person name="Lipzen A."/>
            <person name="Daum C.G."/>
            <person name="Aanen D.K."/>
            <person name="Tsang A."/>
            <person name="Henrissat B."/>
            <person name="Bilanenko E.N."/>
            <person name="de Vries R.P."/>
            <person name="van Kan J.A.L."/>
            <person name="Grigoriev I.V."/>
            <person name="Debets A.J.M."/>
        </authorList>
    </citation>
    <scope>NUCLEOTIDE SEQUENCE [LARGE SCALE GENOMIC DNA]</scope>
    <source>
        <strain evidence="2 3">F11</strain>
    </source>
</reference>
<accession>A0A3N2Q6Q5</accession>
<feature type="region of interest" description="Disordered" evidence="1">
    <location>
        <begin position="116"/>
        <end position="138"/>
    </location>
</feature>
<sequence>MVRAFDTAALPRNDPRLTAADSEIIRKYGFDSTSNKDPCFATYTPANGGNPSPVSDHGFRIFTNDPLFEDEDWPLQIYREDPQTQDPRPTSVNSASWYRRDLAGDGQWARHIEATTAVSAESPPEPTATFPEPGKQVN</sequence>
<dbReference type="RefSeq" id="XP_028470269.1">
    <property type="nucleotide sequence ID" value="XM_028606938.1"/>
</dbReference>
<feature type="compositionally biased region" description="Polar residues" evidence="1">
    <location>
        <begin position="84"/>
        <end position="96"/>
    </location>
</feature>
<protein>
    <submittedName>
        <fullName evidence="2">Uncharacterized protein</fullName>
    </submittedName>
</protein>
<evidence type="ECO:0000313" key="2">
    <source>
        <dbReference type="EMBL" id="ROT42463.1"/>
    </source>
</evidence>
<organism evidence="2 3">
    <name type="scientific">Sodiomyces alkalinus (strain CBS 110278 / VKM F-3762 / F11)</name>
    <name type="common">Alkaliphilic filamentous fungus</name>
    <dbReference type="NCBI Taxonomy" id="1314773"/>
    <lineage>
        <taxon>Eukaryota</taxon>
        <taxon>Fungi</taxon>
        <taxon>Dikarya</taxon>
        <taxon>Ascomycota</taxon>
        <taxon>Pezizomycotina</taxon>
        <taxon>Sordariomycetes</taxon>
        <taxon>Hypocreomycetidae</taxon>
        <taxon>Glomerellales</taxon>
        <taxon>Plectosphaerellaceae</taxon>
        <taxon>Sodiomyces</taxon>
    </lineage>
</organism>
<feature type="region of interest" description="Disordered" evidence="1">
    <location>
        <begin position="78"/>
        <end position="99"/>
    </location>
</feature>